<feature type="compositionally biased region" description="Low complexity" evidence="12">
    <location>
        <begin position="270"/>
        <end position="289"/>
    </location>
</feature>
<name>A0A8K0H9H7_9ROSA</name>
<keyword evidence="7" id="KW-1133">Transmembrane helix</keyword>
<dbReference type="GO" id="GO:0009055">
    <property type="term" value="F:electron transfer activity"/>
    <property type="evidence" value="ECO:0007669"/>
    <property type="project" value="InterPro"/>
</dbReference>
<dbReference type="SUPFAM" id="SSF49503">
    <property type="entry name" value="Cupredoxins"/>
    <property type="match status" value="1"/>
</dbReference>
<keyword evidence="5 13" id="KW-0732">Signal</keyword>
<reference evidence="15" key="1">
    <citation type="submission" date="2020-03" db="EMBL/GenBank/DDBJ databases">
        <title>A high-quality chromosome-level genome assembly of a woody plant with both climbing and erect habits, Rhamnella rubrinervis.</title>
        <authorList>
            <person name="Lu Z."/>
            <person name="Yang Y."/>
            <person name="Zhu X."/>
            <person name="Sun Y."/>
        </authorList>
    </citation>
    <scope>NUCLEOTIDE SEQUENCE</scope>
    <source>
        <strain evidence="15">BYM</strain>
        <tissue evidence="15">Leaf</tissue>
    </source>
</reference>
<accession>A0A8K0H9H7</accession>
<dbReference type="Proteomes" id="UP000796880">
    <property type="component" value="Unassembled WGS sequence"/>
</dbReference>
<keyword evidence="2" id="KW-0813">Transport</keyword>
<dbReference type="InterPro" id="IPR039391">
    <property type="entry name" value="Phytocyanin-like"/>
</dbReference>
<dbReference type="Gene3D" id="2.60.40.420">
    <property type="entry name" value="Cupredoxins - blue copper proteins"/>
    <property type="match status" value="1"/>
</dbReference>
<evidence type="ECO:0000313" key="16">
    <source>
        <dbReference type="Proteomes" id="UP000796880"/>
    </source>
</evidence>
<keyword evidence="9" id="KW-0472">Membrane</keyword>
<comment type="caution">
    <text evidence="15">The sequence shown here is derived from an EMBL/GenBank/DDBJ whole genome shotgun (WGS) entry which is preliminary data.</text>
</comment>
<feature type="chain" id="PRO_5035481747" description="Phytocyanin domain-containing protein" evidence="13">
    <location>
        <begin position="23"/>
        <end position="289"/>
    </location>
</feature>
<feature type="domain" description="Phytocyanin" evidence="14">
    <location>
        <begin position="23"/>
        <end position="123"/>
    </location>
</feature>
<dbReference type="CDD" id="cd04216">
    <property type="entry name" value="Phytocyanin"/>
    <property type="match status" value="1"/>
</dbReference>
<feature type="region of interest" description="Disordered" evidence="12">
    <location>
        <begin position="265"/>
        <end position="289"/>
    </location>
</feature>
<keyword evidence="6" id="KW-0249">Electron transport</keyword>
<evidence type="ECO:0000313" key="15">
    <source>
        <dbReference type="EMBL" id="KAF3448441.1"/>
    </source>
</evidence>
<comment type="subcellular location">
    <subcellularLocation>
        <location evidence="1">Membrane</location>
        <topology evidence="1">Single-pass type I membrane protein</topology>
    </subcellularLocation>
</comment>
<organism evidence="15 16">
    <name type="scientific">Rhamnella rubrinervis</name>
    <dbReference type="NCBI Taxonomy" id="2594499"/>
    <lineage>
        <taxon>Eukaryota</taxon>
        <taxon>Viridiplantae</taxon>
        <taxon>Streptophyta</taxon>
        <taxon>Embryophyta</taxon>
        <taxon>Tracheophyta</taxon>
        <taxon>Spermatophyta</taxon>
        <taxon>Magnoliopsida</taxon>
        <taxon>eudicotyledons</taxon>
        <taxon>Gunneridae</taxon>
        <taxon>Pentapetalae</taxon>
        <taxon>rosids</taxon>
        <taxon>fabids</taxon>
        <taxon>Rosales</taxon>
        <taxon>Rhamnaceae</taxon>
        <taxon>rhamnoid group</taxon>
        <taxon>Rhamneae</taxon>
        <taxon>Rhamnella</taxon>
    </lineage>
</organism>
<dbReference type="GO" id="GO:0009610">
    <property type="term" value="P:response to symbiotic fungus"/>
    <property type="evidence" value="ECO:0007669"/>
    <property type="project" value="UniProtKB-ARBA"/>
</dbReference>
<keyword evidence="10" id="KW-1015">Disulfide bond</keyword>
<keyword evidence="11" id="KW-0325">Glycoprotein</keyword>
<evidence type="ECO:0000256" key="1">
    <source>
        <dbReference type="ARBA" id="ARBA00004479"/>
    </source>
</evidence>
<evidence type="ECO:0000256" key="7">
    <source>
        <dbReference type="ARBA" id="ARBA00022989"/>
    </source>
</evidence>
<dbReference type="FunFam" id="2.60.40.420:FF:000067">
    <property type="entry name" value="Cupredoxin superfamily protein"/>
    <property type="match status" value="1"/>
</dbReference>
<dbReference type="GO" id="GO:0005886">
    <property type="term" value="C:plasma membrane"/>
    <property type="evidence" value="ECO:0007669"/>
    <property type="project" value="TreeGrafter"/>
</dbReference>
<evidence type="ECO:0000259" key="14">
    <source>
        <dbReference type="PROSITE" id="PS51485"/>
    </source>
</evidence>
<proteinExistence type="predicted"/>
<dbReference type="PANTHER" id="PTHR33021">
    <property type="entry name" value="BLUE COPPER PROTEIN"/>
    <property type="match status" value="1"/>
</dbReference>
<dbReference type="AlphaFoldDB" id="A0A8K0H9H7"/>
<feature type="signal peptide" evidence="13">
    <location>
        <begin position="1"/>
        <end position="22"/>
    </location>
</feature>
<keyword evidence="4" id="KW-0479">Metal-binding</keyword>
<keyword evidence="8" id="KW-0186">Copper</keyword>
<evidence type="ECO:0000256" key="12">
    <source>
        <dbReference type="SAM" id="MobiDB-lite"/>
    </source>
</evidence>
<dbReference type="Pfam" id="PF02298">
    <property type="entry name" value="Cu_bind_like"/>
    <property type="match status" value="1"/>
</dbReference>
<dbReference type="EMBL" id="VOIH02000004">
    <property type="protein sequence ID" value="KAF3448441.1"/>
    <property type="molecule type" value="Genomic_DNA"/>
</dbReference>
<evidence type="ECO:0000256" key="8">
    <source>
        <dbReference type="ARBA" id="ARBA00023008"/>
    </source>
</evidence>
<keyword evidence="3" id="KW-0812">Transmembrane</keyword>
<dbReference type="OrthoDB" id="687943at2759"/>
<feature type="region of interest" description="Disordered" evidence="12">
    <location>
        <begin position="130"/>
        <end position="155"/>
    </location>
</feature>
<dbReference type="InterPro" id="IPR008972">
    <property type="entry name" value="Cupredoxin"/>
</dbReference>
<evidence type="ECO:0000256" key="4">
    <source>
        <dbReference type="ARBA" id="ARBA00022723"/>
    </source>
</evidence>
<feature type="region of interest" description="Disordered" evidence="12">
    <location>
        <begin position="224"/>
        <end position="244"/>
    </location>
</feature>
<keyword evidence="16" id="KW-1185">Reference proteome</keyword>
<dbReference type="PROSITE" id="PS51485">
    <property type="entry name" value="PHYTOCYANIN"/>
    <property type="match status" value="1"/>
</dbReference>
<dbReference type="InterPro" id="IPR003245">
    <property type="entry name" value="Phytocyanin_dom"/>
</dbReference>
<evidence type="ECO:0000256" key="10">
    <source>
        <dbReference type="ARBA" id="ARBA00023157"/>
    </source>
</evidence>
<sequence>MASSKLFMVLVIAAIFVPSISAVEYVVGDDKGWTTYFDYQSWANGKVFFVGDKLVFKYKQGTDSVLRVNGTGFQQCEAPYGTQPLTSGNDVVILATPGRKWYISGVSDHCEFGNQKLAITVLPPWTFPPSLPPAPSPSEASTSQEATTGGAGSDYSWNAPVSPPYYGSWNWYPWPPMPSPSASPSTSREATTGGAGSDYSWNAPVSPPYYSSWPWYPWPPMPSPSASPSTSPEATTGGAASDYNWNAPVSSPYHSRWSWYPWSPMPSPSASPAARAAGSRTAYSRISRW</sequence>
<protein>
    <recommendedName>
        <fullName evidence="14">Phytocyanin domain-containing protein</fullName>
    </recommendedName>
</protein>
<evidence type="ECO:0000256" key="3">
    <source>
        <dbReference type="ARBA" id="ARBA00022692"/>
    </source>
</evidence>
<evidence type="ECO:0000256" key="2">
    <source>
        <dbReference type="ARBA" id="ARBA00022448"/>
    </source>
</evidence>
<evidence type="ECO:0000256" key="13">
    <source>
        <dbReference type="SAM" id="SignalP"/>
    </source>
</evidence>
<feature type="region of interest" description="Disordered" evidence="12">
    <location>
        <begin position="180"/>
        <end position="199"/>
    </location>
</feature>
<dbReference type="GO" id="GO:0046872">
    <property type="term" value="F:metal ion binding"/>
    <property type="evidence" value="ECO:0007669"/>
    <property type="project" value="UniProtKB-KW"/>
</dbReference>
<dbReference type="PANTHER" id="PTHR33021:SF533">
    <property type="entry name" value="PHYTOCYANIN DOMAIN-CONTAINING PROTEIN"/>
    <property type="match status" value="1"/>
</dbReference>
<gene>
    <name evidence="15" type="ORF">FNV43_RR09154</name>
</gene>
<evidence type="ECO:0000256" key="9">
    <source>
        <dbReference type="ARBA" id="ARBA00023136"/>
    </source>
</evidence>
<evidence type="ECO:0000256" key="6">
    <source>
        <dbReference type="ARBA" id="ARBA00022982"/>
    </source>
</evidence>
<evidence type="ECO:0000256" key="5">
    <source>
        <dbReference type="ARBA" id="ARBA00022729"/>
    </source>
</evidence>
<evidence type="ECO:0000256" key="11">
    <source>
        <dbReference type="ARBA" id="ARBA00023180"/>
    </source>
</evidence>